<dbReference type="InterPro" id="IPR052194">
    <property type="entry name" value="MESH1"/>
</dbReference>
<evidence type="ECO:0000256" key="8">
    <source>
        <dbReference type="ARBA" id="ARBA00040793"/>
    </source>
</evidence>
<evidence type="ECO:0000256" key="7">
    <source>
        <dbReference type="ARBA" id="ARBA00038354"/>
    </source>
</evidence>
<evidence type="ECO:0000256" key="4">
    <source>
        <dbReference type="ARBA" id="ARBA00023211"/>
    </source>
</evidence>
<evidence type="ECO:0000313" key="14">
    <source>
        <dbReference type="Ensembl" id="ENSDNVP00000023158.1"/>
    </source>
</evidence>
<reference evidence="14" key="2">
    <citation type="submission" date="2025-09" db="UniProtKB">
        <authorList>
            <consortium name="Ensembl"/>
        </authorList>
    </citation>
    <scope>IDENTIFICATION</scope>
</reference>
<dbReference type="FunFam" id="1.10.3210.10:FF:000012">
    <property type="entry name" value="HD domain containing 3"/>
    <property type="match status" value="1"/>
</dbReference>
<evidence type="ECO:0000256" key="9">
    <source>
        <dbReference type="ARBA" id="ARBA00041464"/>
    </source>
</evidence>
<evidence type="ECO:0000313" key="15">
    <source>
        <dbReference type="Proteomes" id="UP000694423"/>
    </source>
</evidence>
<keyword evidence="3" id="KW-0378">Hydrolase</keyword>
<evidence type="ECO:0000256" key="11">
    <source>
        <dbReference type="ARBA" id="ARBA00047968"/>
    </source>
</evidence>
<comment type="cofactor">
    <cofactor evidence="1">
        <name>Mn(2+)</name>
        <dbReference type="ChEBI" id="CHEBI:29035"/>
    </cofactor>
</comment>
<keyword evidence="2" id="KW-0479">Metal-binding</keyword>
<organism evidence="14 15">
    <name type="scientific">Dromaius novaehollandiae</name>
    <name type="common">Emu</name>
    <dbReference type="NCBI Taxonomy" id="8790"/>
    <lineage>
        <taxon>Eukaryota</taxon>
        <taxon>Metazoa</taxon>
        <taxon>Chordata</taxon>
        <taxon>Craniata</taxon>
        <taxon>Vertebrata</taxon>
        <taxon>Euteleostomi</taxon>
        <taxon>Archelosauria</taxon>
        <taxon>Archosauria</taxon>
        <taxon>Dinosauria</taxon>
        <taxon>Saurischia</taxon>
        <taxon>Theropoda</taxon>
        <taxon>Coelurosauria</taxon>
        <taxon>Aves</taxon>
        <taxon>Palaeognathae</taxon>
        <taxon>Casuariiformes</taxon>
        <taxon>Dromaiidae</taxon>
        <taxon>Dromaius</taxon>
    </lineage>
</organism>
<evidence type="ECO:0000256" key="2">
    <source>
        <dbReference type="ARBA" id="ARBA00022723"/>
    </source>
</evidence>
<dbReference type="Pfam" id="PF13328">
    <property type="entry name" value="HD_4"/>
    <property type="match status" value="1"/>
</dbReference>
<dbReference type="PANTHER" id="PTHR46246:SF1">
    <property type="entry name" value="GUANOSINE-3',5'-BIS(DIPHOSPHATE) 3'-PYROPHOSPHOHYDROLASE MESH1"/>
    <property type="match status" value="1"/>
</dbReference>
<evidence type="ECO:0000256" key="10">
    <source>
        <dbReference type="ARBA" id="ARBA00041770"/>
    </source>
</evidence>
<evidence type="ECO:0000256" key="5">
    <source>
        <dbReference type="ARBA" id="ARBA00024387"/>
    </source>
</evidence>
<dbReference type="AlphaFoldDB" id="A0A8C4KK77"/>
<name>A0A8C4KK77_DRONO</name>
<dbReference type="EC" id="3.1.7.2" evidence="5"/>
<feature type="region of interest" description="Disordered" evidence="13">
    <location>
        <begin position="18"/>
        <end position="63"/>
    </location>
</feature>
<dbReference type="Ensembl" id="ENSDNVT00000027931.1">
    <property type="protein sequence ID" value="ENSDNVP00000023158.1"/>
    <property type="gene ID" value="ENSDNVG00000016097.1"/>
</dbReference>
<proteinExistence type="inferred from homology"/>
<dbReference type="Proteomes" id="UP000694423">
    <property type="component" value="Unplaced"/>
</dbReference>
<dbReference type="Gene3D" id="1.10.3210.10">
    <property type="entry name" value="Hypothetical protein af1432"/>
    <property type="match status" value="1"/>
</dbReference>
<comment type="function">
    <text evidence="6">ppGpp hydrolyzing enzyme involved in starvation response.</text>
</comment>
<evidence type="ECO:0000256" key="12">
    <source>
        <dbReference type="ARBA" id="ARBA00079108"/>
    </source>
</evidence>
<evidence type="ECO:0000256" key="6">
    <source>
        <dbReference type="ARBA" id="ARBA00037781"/>
    </source>
</evidence>
<sequence>PSTRWGLCRAVPQCQAAPLPTREHGRPAGGGQRALTRPVLRPGPARPVPALCSGGEAPSSPCPPRPLLGLRPASACVARILAQEAGVTDIVVLQAALLHDTVEDTDTTFSEIEERFGEEVRRVVEEVTDDKTLPKAERKRLQIEHAPGCSRRAKLVKLADKLHNLRDISRCTPAGWSAQRVQEYFRWAAQVVGGLRGTSPPLEAALQQLFEERGVLL</sequence>
<keyword evidence="4" id="KW-0464">Manganese</keyword>
<comment type="similarity">
    <text evidence="7">Belongs to the MESH1 family.</text>
</comment>
<reference evidence="14" key="1">
    <citation type="submission" date="2025-08" db="UniProtKB">
        <authorList>
            <consortium name="Ensembl"/>
        </authorList>
    </citation>
    <scope>IDENTIFICATION</scope>
</reference>
<dbReference type="CDD" id="cd00077">
    <property type="entry name" value="HDc"/>
    <property type="match status" value="1"/>
</dbReference>
<keyword evidence="15" id="KW-1185">Reference proteome</keyword>
<dbReference type="GO" id="GO:0046872">
    <property type="term" value="F:metal ion binding"/>
    <property type="evidence" value="ECO:0007669"/>
    <property type="project" value="UniProtKB-KW"/>
</dbReference>
<comment type="catalytic activity">
    <reaction evidence="11">
        <text>guanosine 3',5'-bis(diphosphate) + H2O = GDP + diphosphate + H(+)</text>
        <dbReference type="Rhea" id="RHEA:14253"/>
        <dbReference type="ChEBI" id="CHEBI:15377"/>
        <dbReference type="ChEBI" id="CHEBI:15378"/>
        <dbReference type="ChEBI" id="CHEBI:33019"/>
        <dbReference type="ChEBI" id="CHEBI:58189"/>
        <dbReference type="ChEBI" id="CHEBI:77828"/>
        <dbReference type="EC" id="3.1.7.2"/>
    </reaction>
</comment>
<dbReference type="GO" id="GO:0008893">
    <property type="term" value="F:guanosine-3',5'-bis(diphosphate) 3'-diphosphatase activity"/>
    <property type="evidence" value="ECO:0007669"/>
    <property type="project" value="UniProtKB-EC"/>
</dbReference>
<accession>A0A8C4KK77</accession>
<dbReference type="SUPFAM" id="SSF109604">
    <property type="entry name" value="HD-domain/PDEase-like"/>
    <property type="match status" value="1"/>
</dbReference>
<protein>
    <recommendedName>
        <fullName evidence="8">Guanosine-3',5'-bis(diphosphate) 3'-pyrophosphohydrolase MESH1</fullName>
        <ecNumber evidence="5">3.1.7.2</ecNumber>
    </recommendedName>
    <alternativeName>
        <fullName evidence="12">HD domain-containing protein 3</fullName>
    </alternativeName>
    <alternativeName>
        <fullName evidence="9">Metazoan SpoT homolog 1</fullName>
    </alternativeName>
    <alternativeName>
        <fullName evidence="10">Penta-phosphate guanosine-3'-pyrophosphohydrolase</fullName>
    </alternativeName>
</protein>
<evidence type="ECO:0000256" key="3">
    <source>
        <dbReference type="ARBA" id="ARBA00022801"/>
    </source>
</evidence>
<evidence type="ECO:0000256" key="13">
    <source>
        <dbReference type="SAM" id="MobiDB-lite"/>
    </source>
</evidence>
<dbReference type="InterPro" id="IPR003607">
    <property type="entry name" value="HD/PDEase_dom"/>
</dbReference>
<evidence type="ECO:0000256" key="1">
    <source>
        <dbReference type="ARBA" id="ARBA00001936"/>
    </source>
</evidence>
<dbReference type="PANTHER" id="PTHR46246">
    <property type="entry name" value="GUANOSINE-3',5'-BIS(DIPHOSPHATE) 3'-PYROPHOSPHOHYDROLASE MESH1"/>
    <property type="match status" value="1"/>
</dbReference>